<protein>
    <submittedName>
        <fullName evidence="2">Uncharacterized protein</fullName>
    </submittedName>
</protein>
<organism evidence="2 3">
    <name type="scientific">Halteria grandinella</name>
    <dbReference type="NCBI Taxonomy" id="5974"/>
    <lineage>
        <taxon>Eukaryota</taxon>
        <taxon>Sar</taxon>
        <taxon>Alveolata</taxon>
        <taxon>Ciliophora</taxon>
        <taxon>Intramacronucleata</taxon>
        <taxon>Spirotrichea</taxon>
        <taxon>Stichotrichia</taxon>
        <taxon>Sporadotrichida</taxon>
        <taxon>Halteriidae</taxon>
        <taxon>Halteria</taxon>
    </lineage>
</organism>
<comment type="caution">
    <text evidence="2">The sequence shown here is derived from an EMBL/GenBank/DDBJ whole genome shotgun (WGS) entry which is preliminary data.</text>
</comment>
<dbReference type="EMBL" id="RRYP01004360">
    <property type="protein sequence ID" value="TNV82923.1"/>
    <property type="molecule type" value="Genomic_DNA"/>
</dbReference>
<feature type="transmembrane region" description="Helical" evidence="1">
    <location>
        <begin position="20"/>
        <end position="47"/>
    </location>
</feature>
<keyword evidence="1" id="KW-0472">Membrane</keyword>
<reference evidence="2" key="1">
    <citation type="submission" date="2019-06" db="EMBL/GenBank/DDBJ databases">
        <authorList>
            <person name="Zheng W."/>
        </authorList>
    </citation>
    <scope>NUCLEOTIDE SEQUENCE</scope>
    <source>
        <strain evidence="2">QDHG01</strain>
    </source>
</reference>
<gene>
    <name evidence="2" type="ORF">FGO68_gene4507</name>
</gene>
<sequence length="110" mass="12257">MHFSQNSAVKLPEVHTASSAVLINLSIYIIFCGLLIILYQFTIYLYIHNQAYRLYKPLQSQLATHSCLALALSQISQQSLVIASRLTSLSPDSQIIDLILWATIACSAFI</sequence>
<keyword evidence="1" id="KW-1133">Transmembrane helix</keyword>
<proteinExistence type="predicted"/>
<name>A0A8J8T6A5_HALGN</name>
<keyword evidence="1" id="KW-0812">Transmembrane</keyword>
<accession>A0A8J8T6A5</accession>
<evidence type="ECO:0000313" key="3">
    <source>
        <dbReference type="Proteomes" id="UP000785679"/>
    </source>
</evidence>
<dbReference type="AlphaFoldDB" id="A0A8J8T6A5"/>
<evidence type="ECO:0000313" key="2">
    <source>
        <dbReference type="EMBL" id="TNV82923.1"/>
    </source>
</evidence>
<dbReference type="Proteomes" id="UP000785679">
    <property type="component" value="Unassembled WGS sequence"/>
</dbReference>
<evidence type="ECO:0000256" key="1">
    <source>
        <dbReference type="SAM" id="Phobius"/>
    </source>
</evidence>
<keyword evidence="3" id="KW-1185">Reference proteome</keyword>